<dbReference type="Proteomes" id="UP001320706">
    <property type="component" value="Unassembled WGS sequence"/>
</dbReference>
<proteinExistence type="predicted"/>
<reference evidence="1" key="1">
    <citation type="submission" date="2024-02" db="EMBL/GenBank/DDBJ databases">
        <title>Metagenome Assembled Genome of Zalaria obscura JY119.</title>
        <authorList>
            <person name="Vighnesh L."/>
            <person name="Jagadeeshwari U."/>
            <person name="Venkata Ramana C."/>
            <person name="Sasikala C."/>
        </authorList>
    </citation>
    <scope>NUCLEOTIDE SEQUENCE</scope>
    <source>
        <strain evidence="1">JY119</strain>
    </source>
</reference>
<evidence type="ECO:0000313" key="1">
    <source>
        <dbReference type="EMBL" id="KAK8219777.1"/>
    </source>
</evidence>
<name>A0ACC3SMT9_9PEZI</name>
<protein>
    <submittedName>
        <fullName evidence="1">Uncharacterized protein</fullName>
    </submittedName>
</protein>
<accession>A0ACC3SMT9</accession>
<sequence>MLPHAPNLSSEDFPVVHAGLEPLTWLVSSNAPLNPGQNDSSCCPEPNKEAKPRRKGVHVTCLAISPKSLPLASSSCLASNNNSGTTSSRACHTSSARFLPRQYLLMYMLTILPLCTGQVRTLNNRLSHVKAAVMDQHQMPHNVDGYQNLYGDSFGNLFPSGNEQGFDASNWNFGGSESHNLTPSSEQPASLYTNWQQPPATDPALLNGYGHNITKSPSVQFPPYGIPRQYQQSPIDPSLVQSSSGLNSPFHLNQPQYGRQQMEGVTIAPQALEHETIRVAQNANPVSQYQDIRNTYTPTSQYQRSFTPSAPLADQKALLSAMPQSQLSGRFTVIDFEALKATTNSNRMHNFINVGQQDYEFPINKAALPTPVPRKSRNELRKLAKNDPKLLAKLGKRPSKKAHHVTSASAKLQRPQSLPKALHHGSTINVETESSSEEDSSEDSSDEYSEDELSESSPLPPRRPDDPREAVKYDTIKALWRSRRIGTSSDSIKEGLKEFWEVVKTIRDRWKTDAAAVQEAEEKKKLGELPLLRSRVKDQRDMIEIALKAAVDHGHISIVELLSENKAFLYLCYQFLLDRWKQKDFDGALVRLVLQILAVCTTLNEDNFKATQLVKVVPRFATKGSPETQALVKRIEAAVEAGTKKAAQKQEKSGDTKSVESDVKSPVSSHPTPEPVAGIKRAAPMGAANGQPPKRVASSAPTPASTGAAAASKPVTAGIKRPAPGASTSKTSATAALVTPAAKPKQVVAKPSGFFSAPQTTVKKPATTVVTKSSMPAAAASVAKPTVEKKAAVPLVATAKPSFSFADTMANLTKTKEKPASPKPEKEGENKTQETPEEKAKRIRKEARRKLRVSFKPEHSLVEVRFFTHDPDEELGHDASMTRDVGDVGGEGRMFKQHMDVDLDDDDDGSGEETLMTYNSPSVIDFSDVDKGERERNYAPYGGGMCEPESPEKKAREEYEASTLIVVYTDPSDIPPCPKEPADPYNGEANTTKSFGIVEGVAATRAAQLAGNSTQPQQPQQGQPPAAGGVDINYLLAMLNPAQQQAQQPPAQQPAQLPAAAPAQAPAIDLQAILASLNPSAAPATQAAPANTQPANPLASLMANLQGTGTPQQASQPPPPMPNAAFDPAGLAAVMAQFGQGQTQVPPPMPGMPPYGFPGMPFMPPQTMQQFQQSQYPFENEERRRWREQQGDGEGFDDQGQNKKKKSFKDKRFTQPCKYFKLGKCQKGDQCTYLHT</sequence>
<organism evidence="1 2">
    <name type="scientific">Zalaria obscura</name>
    <dbReference type="NCBI Taxonomy" id="2024903"/>
    <lineage>
        <taxon>Eukaryota</taxon>
        <taxon>Fungi</taxon>
        <taxon>Dikarya</taxon>
        <taxon>Ascomycota</taxon>
        <taxon>Pezizomycotina</taxon>
        <taxon>Dothideomycetes</taxon>
        <taxon>Dothideomycetidae</taxon>
        <taxon>Dothideales</taxon>
        <taxon>Zalariaceae</taxon>
        <taxon>Zalaria</taxon>
    </lineage>
</organism>
<keyword evidence="2" id="KW-1185">Reference proteome</keyword>
<comment type="caution">
    <text evidence="1">The sequence shown here is derived from an EMBL/GenBank/DDBJ whole genome shotgun (WGS) entry which is preliminary data.</text>
</comment>
<dbReference type="EMBL" id="JAMKPW020000003">
    <property type="protein sequence ID" value="KAK8219777.1"/>
    <property type="molecule type" value="Genomic_DNA"/>
</dbReference>
<gene>
    <name evidence="1" type="ORF">M8818_000751</name>
</gene>
<evidence type="ECO:0000313" key="2">
    <source>
        <dbReference type="Proteomes" id="UP001320706"/>
    </source>
</evidence>